<name>A0ACB5U2F2_AMBMO</name>
<dbReference type="EMBL" id="BSXS01011159">
    <property type="protein sequence ID" value="GME99821.1"/>
    <property type="molecule type" value="Genomic_DNA"/>
</dbReference>
<keyword evidence="2" id="KW-1185">Reference proteome</keyword>
<dbReference type="Proteomes" id="UP001165064">
    <property type="component" value="Unassembled WGS sequence"/>
</dbReference>
<accession>A0ACB5U2F2</accession>
<protein>
    <submittedName>
        <fullName evidence="1">Unnamed protein product</fullName>
    </submittedName>
</protein>
<evidence type="ECO:0000313" key="1">
    <source>
        <dbReference type="EMBL" id="GME99821.1"/>
    </source>
</evidence>
<comment type="caution">
    <text evidence="1">The sequence shown here is derived from an EMBL/GenBank/DDBJ whole genome shotgun (WGS) entry which is preliminary data.</text>
</comment>
<evidence type="ECO:0000313" key="2">
    <source>
        <dbReference type="Proteomes" id="UP001165064"/>
    </source>
</evidence>
<proteinExistence type="predicted"/>
<reference evidence="1" key="1">
    <citation type="submission" date="2023-04" db="EMBL/GenBank/DDBJ databases">
        <title>Ambrosiozyma monospora NBRC 10751.</title>
        <authorList>
            <person name="Ichikawa N."/>
            <person name="Sato H."/>
            <person name="Tonouchi N."/>
        </authorList>
    </citation>
    <scope>NUCLEOTIDE SEQUENCE</scope>
    <source>
        <strain evidence="1">NBRC 10751</strain>
    </source>
</reference>
<organism evidence="1 2">
    <name type="scientific">Ambrosiozyma monospora</name>
    <name type="common">Yeast</name>
    <name type="synonym">Endomycopsis monosporus</name>
    <dbReference type="NCBI Taxonomy" id="43982"/>
    <lineage>
        <taxon>Eukaryota</taxon>
        <taxon>Fungi</taxon>
        <taxon>Dikarya</taxon>
        <taxon>Ascomycota</taxon>
        <taxon>Saccharomycotina</taxon>
        <taxon>Pichiomycetes</taxon>
        <taxon>Pichiales</taxon>
        <taxon>Pichiaceae</taxon>
        <taxon>Ambrosiozyma</taxon>
    </lineage>
</organism>
<gene>
    <name evidence="1" type="ORF">Amon02_001083500</name>
</gene>
<sequence length="78" mass="8908">MSALNKQRRMKLLMKPEINENTAKPKYPITRAFRRPKASATPPINNKQAPLANKTLDTDQVNSPPFSLNVFEISRRDT</sequence>